<dbReference type="OrthoDB" id="2678892at2"/>
<dbReference type="GeneID" id="77006585"/>
<proteinExistence type="predicted"/>
<keyword evidence="1" id="KW-0472">Membrane</keyword>
<protein>
    <submittedName>
        <fullName evidence="2">Uncharacterized protein</fullName>
    </submittedName>
</protein>
<dbReference type="Proteomes" id="UP000442469">
    <property type="component" value="Unassembled WGS sequence"/>
</dbReference>
<dbReference type="EMBL" id="JMQA01000022">
    <property type="protein sequence ID" value="KFN09593.1"/>
    <property type="molecule type" value="Genomic_DNA"/>
</dbReference>
<evidence type="ECO:0000256" key="1">
    <source>
        <dbReference type="SAM" id="Phobius"/>
    </source>
</evidence>
<name>A0A090ZGV0_PAEMA</name>
<comment type="caution">
    <text evidence="2">The sequence shown here is derived from an EMBL/GenBank/DDBJ whole genome shotgun (WGS) entry which is preliminary data.</text>
</comment>
<dbReference type="HOGENOM" id="CLU_138504_0_0_9"/>
<evidence type="ECO:0000313" key="3">
    <source>
        <dbReference type="EMBL" id="MUG23913.1"/>
    </source>
</evidence>
<keyword evidence="4" id="KW-1185">Reference proteome</keyword>
<evidence type="ECO:0000313" key="5">
    <source>
        <dbReference type="Proteomes" id="UP000442469"/>
    </source>
</evidence>
<dbReference type="EMBL" id="WNZZ01000011">
    <property type="protein sequence ID" value="MUG23913.1"/>
    <property type="molecule type" value="Genomic_DNA"/>
</dbReference>
<gene>
    <name evidence="2" type="ORF">DJ90_3248</name>
    <name evidence="3" type="ORF">GNQ08_16095</name>
</gene>
<evidence type="ECO:0000313" key="2">
    <source>
        <dbReference type="EMBL" id="KFN09593.1"/>
    </source>
</evidence>
<keyword evidence="1" id="KW-0812">Transmembrane</keyword>
<dbReference type="PATRIC" id="fig|44252.3.peg.2384"/>
<evidence type="ECO:0000313" key="4">
    <source>
        <dbReference type="Proteomes" id="UP000029278"/>
    </source>
</evidence>
<feature type="transmembrane region" description="Helical" evidence="1">
    <location>
        <begin position="90"/>
        <end position="109"/>
    </location>
</feature>
<dbReference type="RefSeq" id="WP_051985389.1">
    <property type="nucleotide sequence ID" value="NZ_BGML01000006.1"/>
</dbReference>
<keyword evidence="1" id="KW-1133">Transmembrane helix</keyword>
<dbReference type="STRING" id="44252.DJ90_3248"/>
<organism evidence="2 4">
    <name type="scientific">Paenibacillus macerans</name>
    <name type="common">Bacillus macerans</name>
    <dbReference type="NCBI Taxonomy" id="44252"/>
    <lineage>
        <taxon>Bacteria</taxon>
        <taxon>Bacillati</taxon>
        <taxon>Bacillota</taxon>
        <taxon>Bacilli</taxon>
        <taxon>Bacillales</taxon>
        <taxon>Paenibacillaceae</taxon>
        <taxon>Paenibacillus</taxon>
    </lineage>
</organism>
<dbReference type="AlphaFoldDB" id="A0A090ZGV0"/>
<reference evidence="3 5" key="2">
    <citation type="submission" date="2019-11" db="EMBL/GenBank/DDBJ databases">
        <title>Draft genome sequences of five Paenibacillus species of dairy origin.</title>
        <authorList>
            <person name="Olajide A.M."/>
            <person name="Chen S."/>
            <person name="Lapointe G."/>
        </authorList>
    </citation>
    <scope>NUCLEOTIDE SEQUENCE [LARGE SCALE GENOMIC DNA]</scope>
    <source>
        <strain evidence="3 5">3CT49</strain>
    </source>
</reference>
<accession>A0A090ZGV0</accession>
<reference evidence="2 4" key="1">
    <citation type="submission" date="2014-04" db="EMBL/GenBank/DDBJ databases">
        <authorList>
            <person name="Bishop-Lilly K.A."/>
            <person name="Broomall S.M."/>
            <person name="Chain P.S."/>
            <person name="Chertkov O."/>
            <person name="Coyne S.R."/>
            <person name="Daligault H.E."/>
            <person name="Davenport K.W."/>
            <person name="Erkkila T."/>
            <person name="Frey K.G."/>
            <person name="Gibbons H.S."/>
            <person name="Gu W."/>
            <person name="Jaissle J."/>
            <person name="Johnson S.L."/>
            <person name="Koroleva G.I."/>
            <person name="Ladner J.T."/>
            <person name="Lo C.-C."/>
            <person name="Minogue T.D."/>
            <person name="Munk C."/>
            <person name="Palacios G.F."/>
            <person name="Redden C.L."/>
            <person name="Rosenzweig C.N."/>
            <person name="Scholz M.B."/>
            <person name="Teshima H."/>
            <person name="Xu Y."/>
        </authorList>
    </citation>
    <scope>NUCLEOTIDE SEQUENCE [LARGE SCALE GENOMIC DNA]</scope>
    <source>
        <strain evidence="2 4">8244</strain>
    </source>
</reference>
<dbReference type="Proteomes" id="UP000029278">
    <property type="component" value="Unassembled WGS sequence"/>
</dbReference>
<sequence>MSVEKKMDRRLWIDYVRGNVEAGTAERMEALLLGDEAAFAAYGEALSSLEQELPQPVDERAFMRSVLAALPETEPRYMDKQAKRWSRHPLFHYMIAASVTVLLLSGGFFDRLAAGANHMMDLNCSQDASISRQMMDAASGWLDKWKR</sequence>